<keyword evidence="7 8" id="KW-0072">Autophagy</keyword>
<keyword evidence="8" id="KW-0472">Membrane</keyword>
<dbReference type="Pfam" id="PF04110">
    <property type="entry name" value="APG12"/>
    <property type="match status" value="1"/>
</dbReference>
<keyword evidence="5 8" id="KW-0833">Ubl conjugation pathway</keyword>
<dbReference type="GO" id="GO:0034727">
    <property type="term" value="P:piecemeal microautophagy of the nucleus"/>
    <property type="evidence" value="ECO:0007669"/>
    <property type="project" value="TreeGrafter"/>
</dbReference>
<evidence type="ECO:0000256" key="8">
    <source>
        <dbReference type="RuleBase" id="RU361201"/>
    </source>
</evidence>
<dbReference type="SUPFAM" id="SSF54236">
    <property type="entry name" value="Ubiquitin-like"/>
    <property type="match status" value="1"/>
</dbReference>
<keyword evidence="4 8" id="KW-1017">Isopeptide bond</keyword>
<dbReference type="InterPro" id="IPR007242">
    <property type="entry name" value="Atg12"/>
</dbReference>
<organism evidence="10 11">
    <name type="scientific">Lachancea mirantina</name>
    <dbReference type="NCBI Taxonomy" id="1230905"/>
    <lineage>
        <taxon>Eukaryota</taxon>
        <taxon>Fungi</taxon>
        <taxon>Dikarya</taxon>
        <taxon>Ascomycota</taxon>
        <taxon>Saccharomycotina</taxon>
        <taxon>Saccharomycetes</taxon>
        <taxon>Saccharomycetales</taxon>
        <taxon>Saccharomycetaceae</taxon>
        <taxon>Lachancea</taxon>
    </lineage>
</organism>
<sequence length="177" mass="20087">MSRFLESEGSSTASSIDNSEDDNKSGTVQDRLNFLSRRLGQLGLEKDEDENVENPKSTTEWTEPRPDELRREEEAKETSTKPTEQRVKMPSDDKILIRFQAIGMIEQLNPNSAKITAKQPFSVVVTFLQKRLRVANVHCYVNNSFTPAPQQIVGDLWNMFKVQNELIISYCSSVAFG</sequence>
<keyword evidence="8" id="KW-0813">Transport</keyword>
<dbReference type="EMBL" id="LT598469">
    <property type="protein sequence ID" value="SCV01032.1"/>
    <property type="molecule type" value="Genomic_DNA"/>
</dbReference>
<dbReference type="GO" id="GO:0000422">
    <property type="term" value="P:autophagy of mitochondrion"/>
    <property type="evidence" value="ECO:0007669"/>
    <property type="project" value="TreeGrafter"/>
</dbReference>
<reference evidence="10 11" key="1">
    <citation type="submission" date="2016-03" db="EMBL/GenBank/DDBJ databases">
        <authorList>
            <person name="Devillers H."/>
        </authorList>
    </citation>
    <scope>NUCLEOTIDE SEQUENCE [LARGE SCALE GENOMIC DNA]</scope>
    <source>
        <strain evidence="10">CBS 11717</strain>
    </source>
</reference>
<comment type="subunit">
    <text evidence="8">Forms a conjugate with ATG5.</text>
</comment>
<dbReference type="Gene3D" id="3.10.20.90">
    <property type="entry name" value="Phosphatidylinositol 3-kinase Catalytic Subunit, Chain A, domain 1"/>
    <property type="match status" value="1"/>
</dbReference>
<dbReference type="STRING" id="1230905.A0A1G4KA46"/>
<dbReference type="Proteomes" id="UP000191024">
    <property type="component" value="Chromosome G"/>
</dbReference>
<evidence type="ECO:0000256" key="6">
    <source>
        <dbReference type="ARBA" id="ARBA00022927"/>
    </source>
</evidence>
<evidence type="ECO:0000256" key="7">
    <source>
        <dbReference type="ARBA" id="ARBA00023006"/>
    </source>
</evidence>
<evidence type="ECO:0000313" key="10">
    <source>
        <dbReference type="EMBL" id="SCV01032.1"/>
    </source>
</evidence>
<evidence type="ECO:0000256" key="5">
    <source>
        <dbReference type="ARBA" id="ARBA00022786"/>
    </source>
</evidence>
<dbReference type="PANTHER" id="PTHR13385:SF0">
    <property type="entry name" value="UBIQUITIN-LIKE PROTEIN ATG12"/>
    <property type="match status" value="1"/>
</dbReference>
<dbReference type="GO" id="GO:0034274">
    <property type="term" value="C:Atg12-Atg5-Atg16 complex"/>
    <property type="evidence" value="ECO:0007669"/>
    <property type="project" value="TreeGrafter"/>
</dbReference>
<proteinExistence type="inferred from homology"/>
<feature type="compositionally biased region" description="Polar residues" evidence="9">
    <location>
        <begin position="8"/>
        <end position="17"/>
    </location>
</feature>
<evidence type="ECO:0000256" key="1">
    <source>
        <dbReference type="ARBA" id="ARBA00004623"/>
    </source>
</evidence>
<comment type="subcellular location">
    <subcellularLocation>
        <location evidence="1 8">Preautophagosomal structure membrane</location>
        <topology evidence="1 8">Peripheral membrane protein</topology>
    </subcellularLocation>
</comment>
<accession>A0A1G4KA46</accession>
<protein>
    <recommendedName>
        <fullName evidence="3 8">Ubiquitin-like protein ATG12</fullName>
    </recommendedName>
</protein>
<evidence type="ECO:0000313" key="11">
    <source>
        <dbReference type="Proteomes" id="UP000191024"/>
    </source>
</evidence>
<dbReference type="GO" id="GO:0034045">
    <property type="term" value="C:phagophore assembly site membrane"/>
    <property type="evidence" value="ECO:0007669"/>
    <property type="project" value="UniProtKB-SubCell"/>
</dbReference>
<feature type="region of interest" description="Disordered" evidence="9">
    <location>
        <begin position="1"/>
        <end position="87"/>
    </location>
</feature>
<name>A0A1G4KA46_9SACH</name>
<dbReference type="GO" id="GO:0019776">
    <property type="term" value="F:Atg8-family ligase activity"/>
    <property type="evidence" value="ECO:0007669"/>
    <property type="project" value="TreeGrafter"/>
</dbReference>
<keyword evidence="11" id="KW-1185">Reference proteome</keyword>
<keyword evidence="6 8" id="KW-0653">Protein transport</keyword>
<dbReference type="GO" id="GO:0000045">
    <property type="term" value="P:autophagosome assembly"/>
    <property type="evidence" value="ECO:0007669"/>
    <property type="project" value="InterPro"/>
</dbReference>
<dbReference type="AlphaFoldDB" id="A0A1G4KA46"/>
<dbReference type="CDD" id="cd01612">
    <property type="entry name" value="Ubl_ATG12"/>
    <property type="match status" value="1"/>
</dbReference>
<evidence type="ECO:0000256" key="2">
    <source>
        <dbReference type="ARBA" id="ARBA00007778"/>
    </source>
</evidence>
<comment type="function">
    <text evidence="8">Ubiquitin-like protein involved in cytoplasm to vacuole transport (Cvt), autophagy vesicles formation, mitophagy, and nucleophagy.</text>
</comment>
<feature type="compositionally biased region" description="Basic and acidic residues" evidence="9">
    <location>
        <begin position="62"/>
        <end position="87"/>
    </location>
</feature>
<gene>
    <name evidence="10" type="ORF">LAMI_0G08900G</name>
</gene>
<dbReference type="PANTHER" id="PTHR13385">
    <property type="entry name" value="AUTOPHAGY PROTEIN 12"/>
    <property type="match status" value="1"/>
</dbReference>
<evidence type="ECO:0000256" key="3">
    <source>
        <dbReference type="ARBA" id="ARBA00015875"/>
    </source>
</evidence>
<dbReference type="GO" id="GO:0061723">
    <property type="term" value="P:glycophagy"/>
    <property type="evidence" value="ECO:0007669"/>
    <property type="project" value="TreeGrafter"/>
</dbReference>
<dbReference type="GO" id="GO:0015031">
    <property type="term" value="P:protein transport"/>
    <property type="evidence" value="ECO:0007669"/>
    <property type="project" value="UniProtKB-KW"/>
</dbReference>
<dbReference type="GO" id="GO:0097352">
    <property type="term" value="P:autophagosome maturation"/>
    <property type="evidence" value="ECO:0007669"/>
    <property type="project" value="TreeGrafter"/>
</dbReference>
<dbReference type="OrthoDB" id="10003551at2759"/>
<evidence type="ECO:0000256" key="9">
    <source>
        <dbReference type="SAM" id="MobiDB-lite"/>
    </source>
</evidence>
<evidence type="ECO:0000256" key="4">
    <source>
        <dbReference type="ARBA" id="ARBA00022499"/>
    </source>
</evidence>
<comment type="similarity">
    <text evidence="2 8">Belongs to the ATG12 family.</text>
</comment>
<dbReference type="InterPro" id="IPR029071">
    <property type="entry name" value="Ubiquitin-like_domsf"/>
</dbReference>
<dbReference type="GO" id="GO:0000421">
    <property type="term" value="C:autophagosome membrane"/>
    <property type="evidence" value="ECO:0007669"/>
    <property type="project" value="TreeGrafter"/>
</dbReference>